<gene>
    <name evidence="4" type="ORF">GTK07_13420</name>
</gene>
<comment type="caution">
    <text evidence="4">The sequence shown here is derived from an EMBL/GenBank/DDBJ whole genome shotgun (WGS) entry which is preliminary data.</text>
</comment>
<protein>
    <submittedName>
        <fullName evidence="4">ATP-binding cassette domain-containing protein</fullName>
    </submittedName>
</protein>
<dbReference type="PROSITE" id="PS50893">
    <property type="entry name" value="ABC_TRANSPORTER_2"/>
    <property type="match status" value="1"/>
</dbReference>
<accession>A0A6I5KTX3</accession>
<dbReference type="SUPFAM" id="SSF52540">
    <property type="entry name" value="P-loop containing nucleoside triphosphate hydrolases"/>
    <property type="match status" value="1"/>
</dbReference>
<dbReference type="RefSeq" id="WP_163635767.1">
    <property type="nucleotide sequence ID" value="NZ_JAAAMI010000007.1"/>
</dbReference>
<dbReference type="GO" id="GO:0016887">
    <property type="term" value="F:ATP hydrolysis activity"/>
    <property type="evidence" value="ECO:0007669"/>
    <property type="project" value="InterPro"/>
</dbReference>
<reference evidence="4 5" key="1">
    <citation type="submission" date="2020-01" db="EMBL/GenBank/DDBJ databases">
        <title>Muricauda sediminis sp.nov. 40Bstr401.</title>
        <authorList>
            <person name="Xue Z."/>
            <person name="Zhu S."/>
            <person name="Ren N."/>
            <person name="Chen T."/>
            <person name="Chen X."/>
            <person name="Chen J."/>
            <person name="Yang J."/>
        </authorList>
    </citation>
    <scope>NUCLEOTIDE SEQUENCE [LARGE SCALE GENOMIC DNA]</scope>
    <source>
        <strain evidence="4 5">40Bstr401</strain>
    </source>
</reference>
<evidence type="ECO:0000256" key="1">
    <source>
        <dbReference type="ARBA" id="ARBA00022741"/>
    </source>
</evidence>
<name>A0A6I5KTX3_9FLAO</name>
<dbReference type="SMART" id="SM00382">
    <property type="entry name" value="AAA"/>
    <property type="match status" value="1"/>
</dbReference>
<keyword evidence="5" id="KW-1185">Reference proteome</keyword>
<organism evidence="4 5">
    <name type="scientific">Flagellimonas sediminis</name>
    <dbReference type="NCBI Taxonomy" id="2696468"/>
    <lineage>
        <taxon>Bacteria</taxon>
        <taxon>Pseudomonadati</taxon>
        <taxon>Bacteroidota</taxon>
        <taxon>Flavobacteriia</taxon>
        <taxon>Flavobacteriales</taxon>
        <taxon>Flavobacteriaceae</taxon>
        <taxon>Flagellimonas</taxon>
    </lineage>
</organism>
<dbReference type="EMBL" id="JAAAMI010000007">
    <property type="protein sequence ID" value="NDV44326.1"/>
    <property type="molecule type" value="Genomic_DNA"/>
</dbReference>
<keyword evidence="2 4" id="KW-0067">ATP-binding</keyword>
<dbReference type="GO" id="GO:0005524">
    <property type="term" value="F:ATP binding"/>
    <property type="evidence" value="ECO:0007669"/>
    <property type="project" value="UniProtKB-KW"/>
</dbReference>
<dbReference type="PANTHER" id="PTHR43158">
    <property type="entry name" value="SKFA PEPTIDE EXPORT ATP-BINDING PROTEIN SKFE"/>
    <property type="match status" value="1"/>
</dbReference>
<dbReference type="InterPro" id="IPR027417">
    <property type="entry name" value="P-loop_NTPase"/>
</dbReference>
<evidence type="ECO:0000313" key="4">
    <source>
        <dbReference type="EMBL" id="NDV44326.1"/>
    </source>
</evidence>
<sequence>MVLEVDSIELNYGTKKILSGIYLKALSGSVTGIMGRNGSGKTSLLNIIYGSLPPKYKSIRINGQSIKKPFFSTNRIAYLPQHRLLPIQIKLKTAFKLFNIDWDKFIDHFDGFKDYEKFYTHQLSSGELRLVETFLILKSDHDIILLDEPFSFIAPIYVDKIKSLIKAQRSNKIILITDHSYEHILNISDNIYLLKNGCSKVISNIDELIYEGYLPSNSQQKWFPK</sequence>
<dbReference type="Pfam" id="PF00005">
    <property type="entry name" value="ABC_tran"/>
    <property type="match status" value="1"/>
</dbReference>
<evidence type="ECO:0000256" key="2">
    <source>
        <dbReference type="ARBA" id="ARBA00022840"/>
    </source>
</evidence>
<dbReference type="Proteomes" id="UP000468707">
    <property type="component" value="Unassembled WGS sequence"/>
</dbReference>
<feature type="domain" description="ABC transporter" evidence="3">
    <location>
        <begin position="3"/>
        <end position="221"/>
    </location>
</feature>
<dbReference type="AlphaFoldDB" id="A0A6I5KTX3"/>
<evidence type="ECO:0000259" key="3">
    <source>
        <dbReference type="PROSITE" id="PS50893"/>
    </source>
</evidence>
<proteinExistence type="predicted"/>
<dbReference type="PANTHER" id="PTHR43158:SF2">
    <property type="entry name" value="SKFA PEPTIDE EXPORT ATP-BINDING PROTEIN SKFE"/>
    <property type="match status" value="1"/>
</dbReference>
<evidence type="ECO:0000313" key="5">
    <source>
        <dbReference type="Proteomes" id="UP000468707"/>
    </source>
</evidence>
<dbReference type="InterPro" id="IPR003593">
    <property type="entry name" value="AAA+_ATPase"/>
</dbReference>
<dbReference type="Gene3D" id="3.40.50.300">
    <property type="entry name" value="P-loop containing nucleotide triphosphate hydrolases"/>
    <property type="match status" value="1"/>
</dbReference>
<keyword evidence="1" id="KW-0547">Nucleotide-binding</keyword>
<dbReference type="InterPro" id="IPR003439">
    <property type="entry name" value="ABC_transporter-like_ATP-bd"/>
</dbReference>